<evidence type="ECO:0000313" key="2">
    <source>
        <dbReference type="Proteomes" id="UP001501721"/>
    </source>
</evidence>
<dbReference type="Proteomes" id="UP001501721">
    <property type="component" value="Unassembled WGS sequence"/>
</dbReference>
<protein>
    <submittedName>
        <fullName evidence="1">Uncharacterized protein</fullName>
    </submittedName>
</protein>
<reference evidence="1 2" key="1">
    <citation type="journal article" date="2019" name="Int. J. Syst. Evol. Microbiol.">
        <title>The Global Catalogue of Microorganisms (GCM) 10K type strain sequencing project: providing services to taxonomists for standard genome sequencing and annotation.</title>
        <authorList>
            <consortium name="The Broad Institute Genomics Platform"/>
            <consortium name="The Broad Institute Genome Sequencing Center for Infectious Disease"/>
            <person name="Wu L."/>
            <person name="Ma J."/>
        </authorList>
    </citation>
    <scope>NUCLEOTIDE SEQUENCE [LARGE SCALE GENOMIC DNA]</scope>
    <source>
        <strain evidence="1 2">JCM 6923</strain>
    </source>
</reference>
<sequence length="59" mass="5518">MSGPPGVAGGRGVMVAVVVRTGRGGGTGRGTGFGAGRPTGAVGIGEWPAGVIVIGRCPS</sequence>
<gene>
    <name evidence="1" type="ORF">GCM10010422_56810</name>
</gene>
<organism evidence="1 2">
    <name type="scientific">Streptomyces graminearus</name>
    <dbReference type="NCBI Taxonomy" id="284030"/>
    <lineage>
        <taxon>Bacteria</taxon>
        <taxon>Bacillati</taxon>
        <taxon>Actinomycetota</taxon>
        <taxon>Actinomycetes</taxon>
        <taxon>Kitasatosporales</taxon>
        <taxon>Streptomycetaceae</taxon>
        <taxon>Streptomyces</taxon>
    </lineage>
</organism>
<evidence type="ECO:0000313" key="1">
    <source>
        <dbReference type="EMBL" id="GAA2500392.1"/>
    </source>
</evidence>
<dbReference type="EMBL" id="BAAATL010000029">
    <property type="protein sequence ID" value="GAA2500392.1"/>
    <property type="molecule type" value="Genomic_DNA"/>
</dbReference>
<comment type="caution">
    <text evidence="1">The sequence shown here is derived from an EMBL/GenBank/DDBJ whole genome shotgun (WGS) entry which is preliminary data.</text>
</comment>
<proteinExistence type="predicted"/>
<keyword evidence="2" id="KW-1185">Reference proteome</keyword>
<name>A0ABN3MED9_9ACTN</name>
<accession>A0ABN3MED9</accession>